<evidence type="ECO:0000313" key="14">
    <source>
        <dbReference type="EMBL" id="KAK7349820.1"/>
    </source>
</evidence>
<name>A0AAN9QTF7_CANGL</name>
<dbReference type="AlphaFoldDB" id="A0AAN9QTF7"/>
<keyword evidence="7" id="KW-0677">Repeat</keyword>
<feature type="domain" description="Leucine-rich repeat-containing N-terminal plant-type" evidence="13">
    <location>
        <begin position="17"/>
        <end position="57"/>
    </location>
</feature>
<sequence length="887" mass="98779">MYLTIYISFVSSKCREDQQSLLLQFKNNLTFDPESSDNLKSWNQSIGCCDWEGVTCDEDGQVIGLELIYESISGGLDNSSTLFSLQHLSYISLDGNNFSSAVPEAFANLKNLTALRLSHCELIGMFPRKIFQMPTLSFIDISYNPNLRGFFPEFPINGSLQKLSVSSTNFSGQLPNSIGNLKNLSYLDLSSSNFSGSILSLGMCKNLVDIDLGNNSFSGMIPSSIFMLPSLEIIRLSNNKFYGQLSDFINASSTIELIDLSGNHLEGPIPISLLQLTNLTDLILSFNMFNGTIEPNMFSKLGNITKLDISHNNLTIIDTSISLTPFPLLPSLISVGFASCKLTTFPQFLKNHSQLEDIDLSDNHISGTIPKWIFCHDFLGKINLSHNYLDNWTEPILNNKSSYLSILDLNSNFLQGPLPALPQSISYIDFSNNNFSSIIPSKLGEHLHHTLFLSFASNNLQGYIPGSICNAPYLQVLDLSNNSLTGTIPKCLIAMNGTLSILDLGWNKLNGKIHTFPGLCSLTSLYLNGNSLRGKLPKYLTNCGMLEILDIRDNQIYDQFPCWLKNISTLRILVLGSNKFHGSLKCSGTKVAWPQLQIFDLASNNFDGRIPMSFFETWKATMAHENDGINKSRLGPLIFQIQKFGDLYNRAAVLKPSEPSGLYYQGKVTITSKEKQIELVKILPIYTAVDLSCNKFEGVIPQEFGLLNALYILNLSHNAFLGPIPSSLGNMKELESLDLSHNCLTGNIPTQITKLTFLSVINLSFNHLVGRIPIGTQIQSFPASSFKGNDGLCGLPLSQNCSGDRVPPTSISNADTKNSIDWNFISVELGFAFGIGIVVLSLVFYKSWRIRYWKCVDDILYHIFPHLDFVYERCGEQSYRTLRWKPY</sequence>
<dbReference type="Pfam" id="PF13855">
    <property type="entry name" value="LRR_8"/>
    <property type="match status" value="1"/>
</dbReference>
<keyword evidence="11" id="KW-0325">Glycoprotein</keyword>
<dbReference type="SMART" id="SM00369">
    <property type="entry name" value="LRR_TYP"/>
    <property type="match status" value="9"/>
</dbReference>
<keyword evidence="8 12" id="KW-1133">Transmembrane helix</keyword>
<accession>A0AAN9QTF7</accession>
<keyword evidence="5 12" id="KW-0812">Transmembrane</keyword>
<evidence type="ECO:0000256" key="2">
    <source>
        <dbReference type="ARBA" id="ARBA00009592"/>
    </source>
</evidence>
<evidence type="ECO:0000256" key="5">
    <source>
        <dbReference type="ARBA" id="ARBA00022692"/>
    </source>
</evidence>
<keyword evidence="3" id="KW-1003">Cell membrane</keyword>
<dbReference type="PANTHER" id="PTHR48065">
    <property type="entry name" value="OS10G0469600 PROTEIN"/>
    <property type="match status" value="1"/>
</dbReference>
<reference evidence="14 15" key="1">
    <citation type="submission" date="2024-01" db="EMBL/GenBank/DDBJ databases">
        <title>The genomes of 5 underutilized Papilionoideae crops provide insights into root nodulation and disease resistanc.</title>
        <authorList>
            <person name="Jiang F."/>
        </authorList>
    </citation>
    <scope>NUCLEOTIDE SEQUENCE [LARGE SCALE GENOMIC DNA]</scope>
    <source>
        <strain evidence="14">LVBAO_FW01</strain>
        <tissue evidence="14">Leaves</tissue>
    </source>
</reference>
<evidence type="ECO:0000256" key="6">
    <source>
        <dbReference type="ARBA" id="ARBA00022729"/>
    </source>
</evidence>
<keyword evidence="6" id="KW-0732">Signal</keyword>
<dbReference type="PROSITE" id="PS51450">
    <property type="entry name" value="LRR"/>
    <property type="match status" value="1"/>
</dbReference>
<dbReference type="EMBL" id="JAYMYQ010000002">
    <property type="protein sequence ID" value="KAK7349820.1"/>
    <property type="molecule type" value="Genomic_DNA"/>
</dbReference>
<evidence type="ECO:0000313" key="15">
    <source>
        <dbReference type="Proteomes" id="UP001367508"/>
    </source>
</evidence>
<gene>
    <name evidence="14" type="ORF">VNO77_07539</name>
</gene>
<dbReference type="Pfam" id="PF00560">
    <property type="entry name" value="LRR_1"/>
    <property type="match status" value="8"/>
</dbReference>
<dbReference type="InterPro" id="IPR001611">
    <property type="entry name" value="Leu-rich_rpt"/>
</dbReference>
<evidence type="ECO:0000256" key="1">
    <source>
        <dbReference type="ARBA" id="ARBA00004251"/>
    </source>
</evidence>
<evidence type="ECO:0000256" key="9">
    <source>
        <dbReference type="ARBA" id="ARBA00023136"/>
    </source>
</evidence>
<feature type="transmembrane region" description="Helical" evidence="12">
    <location>
        <begin position="822"/>
        <end position="845"/>
    </location>
</feature>
<evidence type="ECO:0000256" key="10">
    <source>
        <dbReference type="ARBA" id="ARBA00023170"/>
    </source>
</evidence>
<evidence type="ECO:0000259" key="13">
    <source>
        <dbReference type="Pfam" id="PF08263"/>
    </source>
</evidence>
<dbReference type="Gene3D" id="3.80.10.10">
    <property type="entry name" value="Ribonuclease Inhibitor"/>
    <property type="match status" value="4"/>
</dbReference>
<comment type="similarity">
    <text evidence="2">Belongs to the RLP family.</text>
</comment>
<protein>
    <recommendedName>
        <fullName evidence="13">Leucine-rich repeat-containing N-terminal plant-type domain-containing protein</fullName>
    </recommendedName>
</protein>
<keyword evidence="10" id="KW-0675">Receptor</keyword>
<keyword evidence="4" id="KW-0433">Leucine-rich repeat</keyword>
<keyword evidence="15" id="KW-1185">Reference proteome</keyword>
<evidence type="ECO:0000256" key="8">
    <source>
        <dbReference type="ARBA" id="ARBA00022989"/>
    </source>
</evidence>
<dbReference type="FunFam" id="3.80.10.10:FF:000111">
    <property type="entry name" value="LRR receptor-like serine/threonine-protein kinase ERECTA"/>
    <property type="match status" value="1"/>
</dbReference>
<evidence type="ECO:0000256" key="3">
    <source>
        <dbReference type="ARBA" id="ARBA00022475"/>
    </source>
</evidence>
<keyword evidence="9 12" id="KW-0472">Membrane</keyword>
<dbReference type="PANTHER" id="PTHR48065:SF5">
    <property type="entry name" value="RECEPTOR-LIKE PROTEIN CF-9 HOMOLOG"/>
    <property type="match status" value="1"/>
</dbReference>
<dbReference type="GO" id="GO:0005886">
    <property type="term" value="C:plasma membrane"/>
    <property type="evidence" value="ECO:0007669"/>
    <property type="project" value="UniProtKB-SubCell"/>
</dbReference>
<dbReference type="InterPro" id="IPR013210">
    <property type="entry name" value="LRR_N_plant-typ"/>
</dbReference>
<organism evidence="14 15">
    <name type="scientific">Canavalia gladiata</name>
    <name type="common">Sword bean</name>
    <name type="synonym">Dolichos gladiatus</name>
    <dbReference type="NCBI Taxonomy" id="3824"/>
    <lineage>
        <taxon>Eukaryota</taxon>
        <taxon>Viridiplantae</taxon>
        <taxon>Streptophyta</taxon>
        <taxon>Embryophyta</taxon>
        <taxon>Tracheophyta</taxon>
        <taxon>Spermatophyta</taxon>
        <taxon>Magnoliopsida</taxon>
        <taxon>eudicotyledons</taxon>
        <taxon>Gunneridae</taxon>
        <taxon>Pentapetalae</taxon>
        <taxon>rosids</taxon>
        <taxon>fabids</taxon>
        <taxon>Fabales</taxon>
        <taxon>Fabaceae</taxon>
        <taxon>Papilionoideae</taxon>
        <taxon>50 kb inversion clade</taxon>
        <taxon>NPAAA clade</taxon>
        <taxon>indigoferoid/millettioid clade</taxon>
        <taxon>Phaseoleae</taxon>
        <taxon>Canavalia</taxon>
    </lineage>
</organism>
<dbReference type="Proteomes" id="UP001367508">
    <property type="component" value="Unassembled WGS sequence"/>
</dbReference>
<evidence type="ECO:0000256" key="4">
    <source>
        <dbReference type="ARBA" id="ARBA00022614"/>
    </source>
</evidence>
<comment type="subcellular location">
    <subcellularLocation>
        <location evidence="1">Cell membrane</location>
        <topology evidence="1">Single-pass type I membrane protein</topology>
    </subcellularLocation>
</comment>
<evidence type="ECO:0000256" key="11">
    <source>
        <dbReference type="ARBA" id="ARBA00023180"/>
    </source>
</evidence>
<dbReference type="Pfam" id="PF08263">
    <property type="entry name" value="LRRNT_2"/>
    <property type="match status" value="1"/>
</dbReference>
<dbReference type="InterPro" id="IPR032675">
    <property type="entry name" value="LRR_dom_sf"/>
</dbReference>
<dbReference type="FunFam" id="3.80.10.10:FF:000095">
    <property type="entry name" value="LRR receptor-like serine/threonine-protein kinase GSO1"/>
    <property type="match status" value="1"/>
</dbReference>
<evidence type="ECO:0000256" key="12">
    <source>
        <dbReference type="SAM" id="Phobius"/>
    </source>
</evidence>
<dbReference type="SUPFAM" id="SSF52058">
    <property type="entry name" value="L domain-like"/>
    <property type="match status" value="2"/>
</dbReference>
<proteinExistence type="inferred from homology"/>
<evidence type="ECO:0000256" key="7">
    <source>
        <dbReference type="ARBA" id="ARBA00022737"/>
    </source>
</evidence>
<dbReference type="PRINTS" id="PR00019">
    <property type="entry name" value="LEURICHRPT"/>
</dbReference>
<comment type="caution">
    <text evidence="14">The sequence shown here is derived from an EMBL/GenBank/DDBJ whole genome shotgun (WGS) entry which is preliminary data.</text>
</comment>
<dbReference type="InterPro" id="IPR003591">
    <property type="entry name" value="Leu-rich_rpt_typical-subtyp"/>
</dbReference>